<reference evidence="1" key="1">
    <citation type="journal article" date="2022" name="bioRxiv">
        <title>Sequencing and chromosome-scale assembly of the giantPleurodeles waltlgenome.</title>
        <authorList>
            <person name="Brown T."/>
            <person name="Elewa A."/>
            <person name="Iarovenko S."/>
            <person name="Subramanian E."/>
            <person name="Araus A.J."/>
            <person name="Petzold A."/>
            <person name="Susuki M."/>
            <person name="Suzuki K.-i.T."/>
            <person name="Hayashi T."/>
            <person name="Toyoda A."/>
            <person name="Oliveira C."/>
            <person name="Osipova E."/>
            <person name="Leigh N.D."/>
            <person name="Simon A."/>
            <person name="Yun M.H."/>
        </authorList>
    </citation>
    <scope>NUCLEOTIDE SEQUENCE</scope>
    <source>
        <strain evidence="1">20211129_DDA</strain>
        <tissue evidence="1">Liver</tissue>
    </source>
</reference>
<keyword evidence="2" id="KW-1185">Reference proteome</keyword>
<evidence type="ECO:0000313" key="1">
    <source>
        <dbReference type="EMBL" id="KAJ1171482.1"/>
    </source>
</evidence>
<name>A0AAV7T663_PLEWA</name>
<gene>
    <name evidence="1" type="ORF">NDU88_003343</name>
</gene>
<proteinExistence type="predicted"/>
<protein>
    <submittedName>
        <fullName evidence="1">Uncharacterized protein</fullName>
    </submittedName>
</protein>
<dbReference type="EMBL" id="JANPWB010000007">
    <property type="protein sequence ID" value="KAJ1171482.1"/>
    <property type="molecule type" value="Genomic_DNA"/>
</dbReference>
<sequence length="87" mass="9730">MAPAGSVVPPGTPRKVQYSPLSSEPAFMLLVEEQEDNRWDDVEFRFHAVQIPRGVYGGERFPFEMAVSAVFLSAGLPPRKRWRIGGL</sequence>
<organism evidence="1 2">
    <name type="scientific">Pleurodeles waltl</name>
    <name type="common">Iberian ribbed newt</name>
    <dbReference type="NCBI Taxonomy" id="8319"/>
    <lineage>
        <taxon>Eukaryota</taxon>
        <taxon>Metazoa</taxon>
        <taxon>Chordata</taxon>
        <taxon>Craniata</taxon>
        <taxon>Vertebrata</taxon>
        <taxon>Euteleostomi</taxon>
        <taxon>Amphibia</taxon>
        <taxon>Batrachia</taxon>
        <taxon>Caudata</taxon>
        <taxon>Salamandroidea</taxon>
        <taxon>Salamandridae</taxon>
        <taxon>Pleurodelinae</taxon>
        <taxon>Pleurodeles</taxon>
    </lineage>
</organism>
<dbReference type="Proteomes" id="UP001066276">
    <property type="component" value="Chromosome 4_1"/>
</dbReference>
<accession>A0AAV7T663</accession>
<dbReference type="AlphaFoldDB" id="A0AAV7T663"/>
<evidence type="ECO:0000313" key="2">
    <source>
        <dbReference type="Proteomes" id="UP001066276"/>
    </source>
</evidence>
<comment type="caution">
    <text evidence="1">The sequence shown here is derived from an EMBL/GenBank/DDBJ whole genome shotgun (WGS) entry which is preliminary data.</text>
</comment>